<dbReference type="PANTHER" id="PTHR35910">
    <property type="entry name" value="2EXR DOMAIN-CONTAINING PROTEIN"/>
    <property type="match status" value="1"/>
</dbReference>
<feature type="region of interest" description="Disordered" evidence="1">
    <location>
        <begin position="1"/>
        <end position="31"/>
    </location>
</feature>
<evidence type="ECO:0000259" key="2">
    <source>
        <dbReference type="Pfam" id="PF20150"/>
    </source>
</evidence>
<dbReference type="Pfam" id="PF20150">
    <property type="entry name" value="2EXR"/>
    <property type="match status" value="1"/>
</dbReference>
<comment type="caution">
    <text evidence="3">The sequence shown here is derived from an EMBL/GenBank/DDBJ whole genome shotgun (WGS) entry which is preliminary data.</text>
</comment>
<name>A0A9P7YNP6_9HELO</name>
<dbReference type="InterPro" id="IPR045518">
    <property type="entry name" value="2EXR"/>
</dbReference>
<protein>
    <recommendedName>
        <fullName evidence="2">2EXR domain-containing protein</fullName>
    </recommendedName>
</protein>
<sequence>MDNNNSVDSAVSEESTEYQSSYPGEDEYPSRSAPTSFILFPLLPLEIRLVVWGYTRVALRYVVPRFYVKSDYMAKFLAPAKELTPRNHLLPRIPWWWQDITDVVVKKVPTSLFVNKESRDIMTKWYKNIYTEDGTRNHPWQDKYHHMWIDPSVDCLFLRLDEWRKQKNGFNMDFDNAATNTLCIKQLQRIELIVSELCITRNTVCYFLMALLVTDFELFPNLKVLVFSFEIPDTNWPRLVEFWINDYLQLGVDLLDMPHWPFTDAWRVKLQQKVDVYLGLEEIESLDDLVNGRIGRCMHPPNPLNW</sequence>
<gene>
    <name evidence="3" type="ORF">BJ875DRAFT_232693</name>
</gene>
<proteinExistence type="predicted"/>
<dbReference type="PANTHER" id="PTHR35910:SF6">
    <property type="entry name" value="2EXR DOMAIN-CONTAINING PROTEIN"/>
    <property type="match status" value="1"/>
</dbReference>
<accession>A0A9P7YNP6</accession>
<feature type="domain" description="2EXR" evidence="2">
    <location>
        <begin position="37"/>
        <end position="156"/>
    </location>
</feature>
<organism evidence="3 4">
    <name type="scientific">Amylocarpus encephaloides</name>
    <dbReference type="NCBI Taxonomy" id="45428"/>
    <lineage>
        <taxon>Eukaryota</taxon>
        <taxon>Fungi</taxon>
        <taxon>Dikarya</taxon>
        <taxon>Ascomycota</taxon>
        <taxon>Pezizomycotina</taxon>
        <taxon>Leotiomycetes</taxon>
        <taxon>Helotiales</taxon>
        <taxon>Helotiales incertae sedis</taxon>
        <taxon>Amylocarpus</taxon>
    </lineage>
</organism>
<feature type="compositionally biased region" description="Polar residues" evidence="1">
    <location>
        <begin position="1"/>
        <end position="22"/>
    </location>
</feature>
<evidence type="ECO:0000313" key="3">
    <source>
        <dbReference type="EMBL" id="KAG9236358.1"/>
    </source>
</evidence>
<evidence type="ECO:0000313" key="4">
    <source>
        <dbReference type="Proteomes" id="UP000824998"/>
    </source>
</evidence>
<dbReference type="Proteomes" id="UP000824998">
    <property type="component" value="Unassembled WGS sequence"/>
</dbReference>
<keyword evidence="4" id="KW-1185">Reference proteome</keyword>
<dbReference type="EMBL" id="MU251409">
    <property type="protein sequence ID" value="KAG9236358.1"/>
    <property type="molecule type" value="Genomic_DNA"/>
</dbReference>
<reference evidence="3" key="1">
    <citation type="journal article" date="2021" name="IMA Fungus">
        <title>Genomic characterization of three marine fungi, including Emericellopsis atlantica sp. nov. with signatures of a generalist lifestyle and marine biomass degradation.</title>
        <authorList>
            <person name="Hagestad O.C."/>
            <person name="Hou L."/>
            <person name="Andersen J.H."/>
            <person name="Hansen E.H."/>
            <person name="Altermark B."/>
            <person name="Li C."/>
            <person name="Kuhnert E."/>
            <person name="Cox R.J."/>
            <person name="Crous P.W."/>
            <person name="Spatafora J.W."/>
            <person name="Lail K."/>
            <person name="Amirebrahimi M."/>
            <person name="Lipzen A."/>
            <person name="Pangilinan J."/>
            <person name="Andreopoulos W."/>
            <person name="Hayes R.D."/>
            <person name="Ng V."/>
            <person name="Grigoriev I.V."/>
            <person name="Jackson S.A."/>
            <person name="Sutton T.D.S."/>
            <person name="Dobson A.D.W."/>
            <person name="Rama T."/>
        </authorList>
    </citation>
    <scope>NUCLEOTIDE SEQUENCE</scope>
    <source>
        <strain evidence="3">TRa018bII</strain>
    </source>
</reference>
<dbReference type="AlphaFoldDB" id="A0A9P7YNP6"/>
<evidence type="ECO:0000256" key="1">
    <source>
        <dbReference type="SAM" id="MobiDB-lite"/>
    </source>
</evidence>